<dbReference type="InterPro" id="IPR044927">
    <property type="entry name" value="Endonuclea_NS_2"/>
</dbReference>
<dbReference type="GO" id="GO:0004519">
    <property type="term" value="F:endonuclease activity"/>
    <property type="evidence" value="ECO:0007669"/>
    <property type="project" value="UniProtKB-KW"/>
</dbReference>
<keyword evidence="2" id="KW-0378">Hydrolase</keyword>
<dbReference type="Gene3D" id="3.40.570.10">
    <property type="entry name" value="Extracellular Endonuclease, subunit A"/>
    <property type="match status" value="1"/>
</dbReference>
<dbReference type="Pfam" id="PF13930">
    <property type="entry name" value="Endonuclea_NS_2"/>
    <property type="match status" value="1"/>
</dbReference>
<reference evidence="3" key="1">
    <citation type="journal article" date="2019" name="Int. J. Syst. Evol. Microbiol.">
        <title>The Global Catalogue of Microorganisms (GCM) 10K type strain sequencing project: providing services to taxonomists for standard genome sequencing and annotation.</title>
        <authorList>
            <consortium name="The Broad Institute Genomics Platform"/>
            <consortium name="The Broad Institute Genome Sequencing Center for Infectious Disease"/>
            <person name="Wu L."/>
            <person name="Ma J."/>
        </authorList>
    </citation>
    <scope>NUCLEOTIDE SEQUENCE [LARGE SCALE GENOMIC DNA]</scope>
    <source>
        <strain evidence="3">CGMCC 1.12470</strain>
    </source>
</reference>
<evidence type="ECO:0000313" key="3">
    <source>
        <dbReference type="Proteomes" id="UP001597261"/>
    </source>
</evidence>
<dbReference type="RefSeq" id="WP_381090113.1">
    <property type="nucleotide sequence ID" value="NZ_JBHUDX010000094.1"/>
</dbReference>
<gene>
    <name evidence="2" type="ORF">ACFSL4_30775</name>
</gene>
<accession>A0ABW4J0I9</accession>
<evidence type="ECO:0000259" key="1">
    <source>
        <dbReference type="Pfam" id="PF13930"/>
    </source>
</evidence>
<protein>
    <submittedName>
        <fullName evidence="2">DNA/RNA non-specific endonuclease</fullName>
    </submittedName>
</protein>
<feature type="non-terminal residue" evidence="2">
    <location>
        <position position="1"/>
    </location>
</feature>
<keyword evidence="3" id="KW-1185">Reference proteome</keyword>
<keyword evidence="2" id="KW-0540">Nuclease</keyword>
<sequence>AAAAGLTTAAVCVVTGGCTSHDDDENKKRDSCNTGAGFTNPGIVYLPRHRQAGECVATGAFADLTQANYTPPPRPKLGFALPGFQSLPPTNRARAHLIGYAMGGSNKDTRNFVPMYQQANQWMSDNAENPVVEAIKGGGEVYVEAYPIYGNKESTIPTAVEYFTSGSVQEECVIRNNATAAGSYCQRGMW</sequence>
<comment type="caution">
    <text evidence="2">The sequence shown here is derived from an EMBL/GenBank/DDBJ whole genome shotgun (WGS) entry which is preliminary data.</text>
</comment>
<organism evidence="2 3">
    <name type="scientific">Streptomyces caeni</name>
    <dbReference type="NCBI Taxonomy" id="2307231"/>
    <lineage>
        <taxon>Bacteria</taxon>
        <taxon>Bacillati</taxon>
        <taxon>Actinomycetota</taxon>
        <taxon>Actinomycetes</taxon>
        <taxon>Kitasatosporales</taxon>
        <taxon>Streptomycetaceae</taxon>
        <taxon>Streptomyces</taxon>
    </lineage>
</organism>
<feature type="domain" description="Type VII secretion system protein EssD-like" evidence="1">
    <location>
        <begin position="88"/>
        <end position="161"/>
    </location>
</feature>
<dbReference type="EMBL" id="JBHUDX010000094">
    <property type="protein sequence ID" value="MFD1662442.1"/>
    <property type="molecule type" value="Genomic_DNA"/>
</dbReference>
<evidence type="ECO:0000313" key="2">
    <source>
        <dbReference type="EMBL" id="MFD1662442.1"/>
    </source>
</evidence>
<dbReference type="Proteomes" id="UP001597261">
    <property type="component" value="Unassembled WGS sequence"/>
</dbReference>
<keyword evidence="2" id="KW-0255">Endonuclease</keyword>
<proteinExistence type="predicted"/>
<name>A0ABW4J0I9_9ACTN</name>
<dbReference type="InterPro" id="IPR044929">
    <property type="entry name" value="DNA/RNA_non-sp_Endonuclease_sf"/>
</dbReference>